<organism evidence="3 4">
    <name type="scientific">[Candida] railenensis</name>
    <dbReference type="NCBI Taxonomy" id="45579"/>
    <lineage>
        <taxon>Eukaryota</taxon>
        <taxon>Fungi</taxon>
        <taxon>Dikarya</taxon>
        <taxon>Ascomycota</taxon>
        <taxon>Saccharomycotina</taxon>
        <taxon>Pichiomycetes</taxon>
        <taxon>Debaryomycetaceae</taxon>
        <taxon>Kurtzmaniella</taxon>
    </lineage>
</organism>
<dbReference type="AlphaFoldDB" id="A0A9P0QTT4"/>
<feature type="transmembrane region" description="Helical" evidence="2">
    <location>
        <begin position="77"/>
        <end position="99"/>
    </location>
</feature>
<dbReference type="PANTHER" id="PTHR35519">
    <property type="entry name" value="MEMBRANE PROTEINS"/>
    <property type="match status" value="1"/>
</dbReference>
<evidence type="ECO:0000256" key="1">
    <source>
        <dbReference type="SAM" id="MobiDB-lite"/>
    </source>
</evidence>
<dbReference type="PANTHER" id="PTHR35519:SF2">
    <property type="entry name" value="PH DOMAIN PROTEIN"/>
    <property type="match status" value="1"/>
</dbReference>
<dbReference type="Proteomes" id="UP000837801">
    <property type="component" value="Unassembled WGS sequence"/>
</dbReference>
<keyword evidence="4" id="KW-1185">Reference proteome</keyword>
<feature type="region of interest" description="Disordered" evidence="1">
    <location>
        <begin position="165"/>
        <end position="190"/>
    </location>
</feature>
<keyword evidence="2" id="KW-0812">Transmembrane</keyword>
<evidence type="ECO:0000313" key="4">
    <source>
        <dbReference type="Proteomes" id="UP000837801"/>
    </source>
</evidence>
<evidence type="ECO:0008006" key="5">
    <source>
        <dbReference type="Google" id="ProtNLM"/>
    </source>
</evidence>
<evidence type="ECO:0000313" key="3">
    <source>
        <dbReference type="EMBL" id="CAH2354794.1"/>
    </source>
</evidence>
<dbReference type="InterPro" id="IPR025187">
    <property type="entry name" value="DUF4112"/>
</dbReference>
<gene>
    <name evidence="3" type="ORF">CLIB1423_19S00452</name>
</gene>
<evidence type="ECO:0000256" key="2">
    <source>
        <dbReference type="SAM" id="Phobius"/>
    </source>
</evidence>
<dbReference type="Pfam" id="PF13430">
    <property type="entry name" value="DUF4112"/>
    <property type="match status" value="1"/>
</dbReference>
<feature type="compositionally biased region" description="Polar residues" evidence="1">
    <location>
        <begin position="179"/>
        <end position="190"/>
    </location>
</feature>
<feature type="transmembrane region" description="Helical" evidence="2">
    <location>
        <begin position="120"/>
        <end position="144"/>
    </location>
</feature>
<comment type="caution">
    <text evidence="3">The sequence shown here is derived from an EMBL/GenBank/DDBJ whole genome shotgun (WGS) entry which is preliminary data.</text>
</comment>
<reference evidence="3" key="1">
    <citation type="submission" date="2022-03" db="EMBL/GenBank/DDBJ databases">
        <authorList>
            <person name="Legras J.-L."/>
            <person name="Devillers H."/>
            <person name="Grondin C."/>
        </authorList>
    </citation>
    <scope>NUCLEOTIDE SEQUENCE</scope>
    <source>
        <strain evidence="3">CLIB 1423</strain>
    </source>
</reference>
<keyword evidence="2" id="KW-0472">Membrane</keyword>
<name>A0A9P0QTT4_9ASCO</name>
<proteinExistence type="predicted"/>
<sequence length="190" mass="21509">MFLKKVKLDHLVQVGETQDPYFETIPDEDLHFYQRKGAKRKRKLPAILPPKDLKILNSVKSRAYTLDLQLSLCGLRLGWAAIIGLIPWIGTFLCGYMALRLVRKAEKIEGGLPTTIRSKMIANVTFDFAIGLIPIVGDFINIMYRCNSRNFILLEKYLVEKHTKGHPKGHVEPQVVPLNENSGLKSPQAV</sequence>
<keyword evidence="2" id="KW-1133">Transmembrane helix</keyword>
<dbReference type="EMBL" id="CAKXYY010000019">
    <property type="protein sequence ID" value="CAH2354794.1"/>
    <property type="molecule type" value="Genomic_DNA"/>
</dbReference>
<accession>A0A9P0QTT4</accession>
<dbReference type="OrthoDB" id="2103474at2759"/>
<protein>
    <recommendedName>
        <fullName evidence="5">DUF4112 domain-containing protein</fullName>
    </recommendedName>
</protein>